<comment type="caution">
    <text evidence="1">The sequence shown here is derived from an EMBL/GenBank/DDBJ whole genome shotgun (WGS) entry which is preliminary data.</text>
</comment>
<organism evidence="1 2">
    <name type="scientific">Deinococcus phoenicis</name>
    <dbReference type="NCBI Taxonomy" id="1476583"/>
    <lineage>
        <taxon>Bacteria</taxon>
        <taxon>Thermotogati</taxon>
        <taxon>Deinococcota</taxon>
        <taxon>Deinococci</taxon>
        <taxon>Deinococcales</taxon>
        <taxon>Deinococcaceae</taxon>
        <taxon>Deinococcus</taxon>
    </lineage>
</organism>
<dbReference type="InterPro" id="IPR021508">
    <property type="entry name" value="Gp17-like"/>
</dbReference>
<evidence type="ECO:0000313" key="2">
    <source>
        <dbReference type="Proteomes" id="UP000020492"/>
    </source>
</evidence>
<dbReference type="EMBL" id="JHAC01000011">
    <property type="protein sequence ID" value="EYB69049.1"/>
    <property type="molecule type" value="Genomic_DNA"/>
</dbReference>
<keyword evidence="2" id="KW-1185">Reference proteome</keyword>
<accession>A0A016QTG2</accession>
<proteinExistence type="predicted"/>
<dbReference type="AlphaFoldDB" id="A0A016QTG2"/>
<dbReference type="PATRIC" id="fig|1476583.3.peg.642"/>
<dbReference type="Proteomes" id="UP000020492">
    <property type="component" value="Unassembled WGS sequence"/>
</dbReference>
<gene>
    <name evidence="1" type="ORF">DEIPH_ctg011orf0013</name>
</gene>
<dbReference type="STRING" id="1476583.DEIPH_ctg011orf0013"/>
<sequence length="124" mass="12950">MKAVLQARADVKATLKAAGLPTVFPDEAAPSGAGPYGVVTVISAPPEADWGGEWAADTRVQLDVWALSAVASAAALPADTARLALEGAGWQRVPSGAPPLSFEGERDAQGRVWHRASMDFRRLT</sequence>
<protein>
    <recommendedName>
        <fullName evidence="3">DUF3168 domain-containing protein</fullName>
    </recommendedName>
</protein>
<dbReference type="RefSeq" id="WP_034353779.1">
    <property type="nucleotide sequence ID" value="NZ_JHAC01000011.1"/>
</dbReference>
<evidence type="ECO:0008006" key="3">
    <source>
        <dbReference type="Google" id="ProtNLM"/>
    </source>
</evidence>
<evidence type="ECO:0000313" key="1">
    <source>
        <dbReference type="EMBL" id="EYB69049.1"/>
    </source>
</evidence>
<reference evidence="1 2" key="1">
    <citation type="submission" date="2014-03" db="EMBL/GenBank/DDBJ databases">
        <title>Draft genome sequence of Deinococcus phoenicis 1P10ME.</title>
        <authorList>
            <person name="Stepanov V.G."/>
            <person name="Vaishampayan P."/>
            <person name="Venkateswaran K."/>
            <person name="Fox G.E."/>
        </authorList>
    </citation>
    <scope>NUCLEOTIDE SEQUENCE [LARGE SCALE GENOMIC DNA]</scope>
    <source>
        <strain evidence="1 2">1P10ME</strain>
    </source>
</reference>
<dbReference type="Pfam" id="PF11367">
    <property type="entry name" value="Tail_completion_gp17"/>
    <property type="match status" value="1"/>
</dbReference>
<name>A0A016QTG2_9DEIO</name>